<geneLocation type="mitochondrion" evidence="3"/>
<feature type="transmembrane region" description="Helical" evidence="1">
    <location>
        <begin position="151"/>
        <end position="170"/>
    </location>
</feature>
<dbReference type="Proteomes" id="UP000290189">
    <property type="component" value="Unassembled WGS sequence"/>
</dbReference>
<sequence>MDEVSKQAVLSCLLFILVVVLALFLDTWYRRHRSNVDGWKRINIGIVSVLLIAIGTTIAQMCFFGRTELECRILNHISGSLWNTSEPFVRILFIARLIEVNKMPQKLDRSVDYGLVVITFLYWIVAVVLLNVTMGYAVINDLCIGIVDPAAGAFTFMFPQIIDVVMNVRLWQVLMKIKSRNAPNLLMTTTFVFFLASSILSLLSLLIIAQVIPLDKSLFTTWLTFQQAFDVCSIALPTIIVRFARTQRPVSPLQPTK</sequence>
<feature type="transmembrane region" description="Helical" evidence="1">
    <location>
        <begin position="191"/>
        <end position="212"/>
    </location>
</feature>
<feature type="transmembrane region" description="Helical" evidence="1">
    <location>
        <begin position="224"/>
        <end position="244"/>
    </location>
</feature>
<dbReference type="AlphaFoldDB" id="A0A0G4II50"/>
<name>A0A0G4II50_PLABS</name>
<dbReference type="EMBL" id="CDSF01000002">
    <property type="protein sequence ID" value="CEO94750.1"/>
    <property type="molecule type" value="Genomic_DNA"/>
</dbReference>
<keyword evidence="1" id="KW-0812">Transmembrane</keyword>
<keyword evidence="4" id="KW-1185">Reference proteome</keyword>
<dbReference type="Proteomes" id="UP000039324">
    <property type="component" value="Unassembled WGS sequence"/>
</dbReference>
<keyword evidence="1" id="KW-0472">Membrane</keyword>
<organism evidence="2 4">
    <name type="scientific">Plasmodiophora brassicae</name>
    <name type="common">Clubroot disease agent</name>
    <dbReference type="NCBI Taxonomy" id="37360"/>
    <lineage>
        <taxon>Eukaryota</taxon>
        <taxon>Sar</taxon>
        <taxon>Rhizaria</taxon>
        <taxon>Endomyxa</taxon>
        <taxon>Phytomyxea</taxon>
        <taxon>Plasmodiophorida</taxon>
        <taxon>Plasmodiophoridae</taxon>
        <taxon>Plasmodiophora</taxon>
    </lineage>
</organism>
<protein>
    <recommendedName>
        <fullName evidence="6">THH1/TOM1/TOM3 domain-containing protein</fullName>
    </recommendedName>
</protein>
<evidence type="ECO:0000313" key="2">
    <source>
        <dbReference type="EMBL" id="CEO94750.1"/>
    </source>
</evidence>
<feature type="transmembrane region" description="Helical" evidence="1">
    <location>
        <begin position="113"/>
        <end position="139"/>
    </location>
</feature>
<evidence type="ECO:0000313" key="5">
    <source>
        <dbReference type="Proteomes" id="UP000290189"/>
    </source>
</evidence>
<evidence type="ECO:0008006" key="6">
    <source>
        <dbReference type="Google" id="ProtNLM"/>
    </source>
</evidence>
<keyword evidence="1" id="KW-1133">Transmembrane helix</keyword>
<reference evidence="2 4" key="1">
    <citation type="submission" date="2015-02" db="EMBL/GenBank/DDBJ databases">
        <authorList>
            <person name="Chooi Y.-H."/>
        </authorList>
    </citation>
    <scope>NUCLEOTIDE SEQUENCE [LARGE SCALE GENOMIC DNA]</scope>
    <source>
        <strain evidence="2">E3</strain>
    </source>
</reference>
<keyword evidence="3" id="KW-0496">Mitochondrion</keyword>
<dbReference type="EMBL" id="OVEO01000010">
    <property type="protein sequence ID" value="SPQ98710.1"/>
    <property type="molecule type" value="Genomic_DNA"/>
</dbReference>
<evidence type="ECO:0000313" key="3">
    <source>
        <dbReference type="EMBL" id="SPQ98710.1"/>
    </source>
</evidence>
<dbReference type="OrthoDB" id="10649536at2759"/>
<reference evidence="3 5" key="2">
    <citation type="submission" date="2018-03" db="EMBL/GenBank/DDBJ databases">
        <authorList>
            <person name="Fogelqvist J."/>
        </authorList>
    </citation>
    <scope>NUCLEOTIDE SEQUENCE [LARGE SCALE GENOMIC DNA]</scope>
</reference>
<proteinExistence type="predicted"/>
<accession>A0A0G4II50</accession>
<evidence type="ECO:0000313" key="4">
    <source>
        <dbReference type="Proteomes" id="UP000039324"/>
    </source>
</evidence>
<feature type="transmembrane region" description="Helical" evidence="1">
    <location>
        <begin position="7"/>
        <end position="25"/>
    </location>
</feature>
<evidence type="ECO:0000256" key="1">
    <source>
        <dbReference type="SAM" id="Phobius"/>
    </source>
</evidence>
<feature type="transmembrane region" description="Helical" evidence="1">
    <location>
        <begin position="45"/>
        <end position="64"/>
    </location>
</feature>
<gene>
    <name evidence="2" type="ORF">PBRA_003563</name>
    <name evidence="3" type="ORF">PLBR_LOCUS5925</name>
</gene>